<reference evidence="1" key="1">
    <citation type="submission" date="2023-11" db="EMBL/GenBank/DDBJ databases">
        <authorList>
            <person name="Alioto T."/>
            <person name="Alioto T."/>
            <person name="Gomez Garrido J."/>
        </authorList>
    </citation>
    <scope>NUCLEOTIDE SEQUENCE</scope>
</reference>
<accession>A0AAI8Z2S0</accession>
<proteinExistence type="predicted"/>
<keyword evidence="2" id="KW-1185">Reference proteome</keyword>
<dbReference type="AlphaFoldDB" id="A0AAI8Z2S0"/>
<dbReference type="EMBL" id="CAVMBE010000050">
    <property type="protein sequence ID" value="CAK4031590.1"/>
    <property type="molecule type" value="Genomic_DNA"/>
</dbReference>
<evidence type="ECO:0000313" key="2">
    <source>
        <dbReference type="Proteomes" id="UP001296104"/>
    </source>
</evidence>
<sequence>MAQQAGGTIRRGPTSCAILTTYKIGIHAPAISIDRTLKKLQHQPSPFQNVIGALTNRGSQVEAPAWPSASNPAVKDIAVKDVAEESKTLSIGSRNRETILWRSANMTSDLQSVNLSVIASWPTPDYVDSVRRTCVLAYAGTLQAATTLFLGSHLFGLDDVSS</sequence>
<evidence type="ECO:0000313" key="1">
    <source>
        <dbReference type="EMBL" id="CAK4031590.1"/>
    </source>
</evidence>
<gene>
    <name evidence="1" type="ORF">LECACI_7A006748</name>
</gene>
<dbReference type="Proteomes" id="UP001296104">
    <property type="component" value="Unassembled WGS sequence"/>
</dbReference>
<comment type="caution">
    <text evidence="1">The sequence shown here is derived from an EMBL/GenBank/DDBJ whole genome shotgun (WGS) entry which is preliminary data.</text>
</comment>
<name>A0AAI8Z2S0_9PEZI</name>
<protein>
    <submittedName>
        <fullName evidence="1">Uncharacterized protein</fullName>
    </submittedName>
</protein>
<organism evidence="1 2">
    <name type="scientific">Lecanosticta acicola</name>
    <dbReference type="NCBI Taxonomy" id="111012"/>
    <lineage>
        <taxon>Eukaryota</taxon>
        <taxon>Fungi</taxon>
        <taxon>Dikarya</taxon>
        <taxon>Ascomycota</taxon>
        <taxon>Pezizomycotina</taxon>
        <taxon>Dothideomycetes</taxon>
        <taxon>Dothideomycetidae</taxon>
        <taxon>Mycosphaerellales</taxon>
        <taxon>Mycosphaerellaceae</taxon>
        <taxon>Lecanosticta</taxon>
    </lineage>
</organism>